<feature type="domain" description="GGDEF" evidence="2">
    <location>
        <begin position="411"/>
        <end position="541"/>
    </location>
</feature>
<dbReference type="AlphaFoldDB" id="A0A6J6EC76"/>
<accession>A0A6J6EC76</accession>
<dbReference type="GO" id="GO:0043709">
    <property type="term" value="P:cell adhesion involved in single-species biofilm formation"/>
    <property type="evidence" value="ECO:0007669"/>
    <property type="project" value="TreeGrafter"/>
</dbReference>
<dbReference type="GO" id="GO:0005886">
    <property type="term" value="C:plasma membrane"/>
    <property type="evidence" value="ECO:0007669"/>
    <property type="project" value="TreeGrafter"/>
</dbReference>
<dbReference type="PANTHER" id="PTHR45138">
    <property type="entry name" value="REGULATORY COMPONENTS OF SENSORY TRANSDUCTION SYSTEM"/>
    <property type="match status" value="1"/>
</dbReference>
<evidence type="ECO:0000259" key="2">
    <source>
        <dbReference type="PROSITE" id="PS50887"/>
    </source>
</evidence>
<dbReference type="InterPro" id="IPR011990">
    <property type="entry name" value="TPR-like_helical_dom_sf"/>
</dbReference>
<gene>
    <name evidence="3" type="ORF">UFOPK1493_02383</name>
</gene>
<dbReference type="PROSITE" id="PS50887">
    <property type="entry name" value="GGDEF"/>
    <property type="match status" value="1"/>
</dbReference>
<sequence length="541" mass="59118">MRIHEVASYGAAPRSGGCRVSDRSSRTGGLGATDAAGGFVTEMHSLVAMAGAARAQGFHLRAADLYHTAAEQAFTIEEQLHLTMREAHCRLQVDDRETAERLAAEVAALARTEECYAELADALGLQVETLMLRNEYAAASEVLAEAMYVLLRVPDDPADHQVIHNMAVTYQRCDFPIPAIDLYRRAMRLAPDDSERAFISANMASAHHLAMIHEADLDQAARHLHDGIAAATAALEMPGPLEVVTEATALAHRSVMLNAMGRHTEALADAQRCRDLARVHELPDSEVVAMVGEAVARWNLERDASVLDLIFDAAAQAAEMNIGAYLKSSARTSIDILWESGRYDEAREVMNRQVEGLTATLRREREARWGHVRIGVSLRSSEATSATDPLTDLPNRRHLHTWLPQVLEQHPPVCVALVDLDGFKAVNDDHGYEHGDSLLQELAGILQRICRRGDAVIRLGGDEFVIVLRDTSPGDARSVLERMRQLIANRTWRGLPPDVTVTVSIGVAVGAGADDVQRVLAAAGDALHVAKRDGRNRVVFR</sequence>
<dbReference type="EMBL" id="CAEZSR010000095">
    <property type="protein sequence ID" value="CAB4570848.1"/>
    <property type="molecule type" value="Genomic_DNA"/>
</dbReference>
<dbReference type="Gene3D" id="3.30.70.270">
    <property type="match status" value="1"/>
</dbReference>
<dbReference type="GO" id="GO:0052621">
    <property type="term" value="F:diguanylate cyclase activity"/>
    <property type="evidence" value="ECO:0007669"/>
    <property type="project" value="TreeGrafter"/>
</dbReference>
<protein>
    <submittedName>
        <fullName evidence="3">Unannotated protein</fullName>
    </submittedName>
</protein>
<name>A0A6J6EC76_9ZZZZ</name>
<evidence type="ECO:0000313" key="3">
    <source>
        <dbReference type="EMBL" id="CAB4570848.1"/>
    </source>
</evidence>
<dbReference type="InterPro" id="IPR043128">
    <property type="entry name" value="Rev_trsase/Diguanyl_cyclase"/>
</dbReference>
<dbReference type="GO" id="GO:1902201">
    <property type="term" value="P:negative regulation of bacterial-type flagellum-dependent cell motility"/>
    <property type="evidence" value="ECO:0007669"/>
    <property type="project" value="TreeGrafter"/>
</dbReference>
<dbReference type="InterPro" id="IPR000160">
    <property type="entry name" value="GGDEF_dom"/>
</dbReference>
<dbReference type="SMART" id="SM00267">
    <property type="entry name" value="GGDEF"/>
    <property type="match status" value="1"/>
</dbReference>
<proteinExistence type="predicted"/>
<dbReference type="Pfam" id="PF00990">
    <property type="entry name" value="GGDEF"/>
    <property type="match status" value="1"/>
</dbReference>
<reference evidence="3" key="1">
    <citation type="submission" date="2020-05" db="EMBL/GenBank/DDBJ databases">
        <authorList>
            <person name="Chiriac C."/>
            <person name="Salcher M."/>
            <person name="Ghai R."/>
            <person name="Kavagutti S V."/>
        </authorList>
    </citation>
    <scope>NUCLEOTIDE SEQUENCE</scope>
</reference>
<dbReference type="CDD" id="cd01949">
    <property type="entry name" value="GGDEF"/>
    <property type="match status" value="1"/>
</dbReference>
<evidence type="ECO:0000256" key="1">
    <source>
        <dbReference type="SAM" id="MobiDB-lite"/>
    </source>
</evidence>
<feature type="region of interest" description="Disordered" evidence="1">
    <location>
        <begin position="1"/>
        <end position="31"/>
    </location>
</feature>
<dbReference type="PANTHER" id="PTHR45138:SF9">
    <property type="entry name" value="DIGUANYLATE CYCLASE DGCM-RELATED"/>
    <property type="match status" value="1"/>
</dbReference>
<dbReference type="SUPFAM" id="SSF55073">
    <property type="entry name" value="Nucleotide cyclase"/>
    <property type="match status" value="1"/>
</dbReference>
<organism evidence="3">
    <name type="scientific">freshwater metagenome</name>
    <dbReference type="NCBI Taxonomy" id="449393"/>
    <lineage>
        <taxon>unclassified sequences</taxon>
        <taxon>metagenomes</taxon>
        <taxon>ecological metagenomes</taxon>
    </lineage>
</organism>
<dbReference type="InterPro" id="IPR029787">
    <property type="entry name" value="Nucleotide_cyclase"/>
</dbReference>
<dbReference type="Gene3D" id="1.25.40.10">
    <property type="entry name" value="Tetratricopeptide repeat domain"/>
    <property type="match status" value="1"/>
</dbReference>
<dbReference type="SUPFAM" id="SSF48452">
    <property type="entry name" value="TPR-like"/>
    <property type="match status" value="2"/>
</dbReference>
<dbReference type="InterPro" id="IPR050469">
    <property type="entry name" value="Diguanylate_Cyclase"/>
</dbReference>
<dbReference type="NCBIfam" id="TIGR00254">
    <property type="entry name" value="GGDEF"/>
    <property type="match status" value="1"/>
</dbReference>